<comment type="subcellular location">
    <subcellularLocation>
        <location evidence="1">Membrane</location>
        <topology evidence="1">Multi-pass membrane protein</topology>
    </subcellularLocation>
</comment>
<evidence type="ECO:0000256" key="2">
    <source>
        <dbReference type="ARBA" id="ARBA00022692"/>
    </source>
</evidence>
<accession>A0A0E2EFV0</accession>
<keyword evidence="3 5" id="KW-1133">Transmembrane helix</keyword>
<evidence type="ECO:0000313" key="7">
    <source>
        <dbReference type="EMBL" id="EMB31729.1"/>
    </source>
</evidence>
<organism evidence="7">
    <name type="scientific">Treponema denticola H-22</name>
    <dbReference type="NCBI Taxonomy" id="999432"/>
    <lineage>
        <taxon>Bacteria</taxon>
        <taxon>Pseudomonadati</taxon>
        <taxon>Spirochaetota</taxon>
        <taxon>Spirochaetia</taxon>
        <taxon>Spirochaetales</taxon>
        <taxon>Treponemataceae</taxon>
        <taxon>Treponema</taxon>
    </lineage>
</organism>
<feature type="transmembrane region" description="Helical" evidence="5">
    <location>
        <begin position="21"/>
        <end position="47"/>
    </location>
</feature>
<dbReference type="Proteomes" id="UP000011705">
    <property type="component" value="Chromosome"/>
</dbReference>
<evidence type="ECO:0000256" key="1">
    <source>
        <dbReference type="ARBA" id="ARBA00004141"/>
    </source>
</evidence>
<protein>
    <recommendedName>
        <fullName evidence="6">ABC-2 type transporter transmembrane domain-containing protein</fullName>
    </recommendedName>
</protein>
<proteinExistence type="predicted"/>
<dbReference type="Pfam" id="PF12698">
    <property type="entry name" value="ABC2_membrane_3"/>
    <property type="match status" value="1"/>
</dbReference>
<dbReference type="PATRIC" id="fig|999432.5.peg.2190"/>
<name>A0A0E2EFV0_TREDN</name>
<dbReference type="GO" id="GO:0016020">
    <property type="term" value="C:membrane"/>
    <property type="evidence" value="ECO:0007669"/>
    <property type="project" value="UniProtKB-SubCell"/>
</dbReference>
<feature type="transmembrane region" description="Helical" evidence="5">
    <location>
        <begin position="201"/>
        <end position="228"/>
    </location>
</feature>
<dbReference type="RefSeq" id="WP_002685530.1">
    <property type="nucleotide sequence ID" value="NZ_CM001795.1"/>
</dbReference>
<dbReference type="EMBL" id="AGDV01000020">
    <property type="protein sequence ID" value="EMB31729.1"/>
    <property type="molecule type" value="Genomic_DNA"/>
</dbReference>
<dbReference type="InterPro" id="IPR013525">
    <property type="entry name" value="ABC2_TM"/>
</dbReference>
<comment type="caution">
    <text evidence="7">The sequence shown here is derived from an EMBL/GenBank/DDBJ whole genome shotgun (WGS) entry which is preliminary data.</text>
</comment>
<gene>
    <name evidence="7" type="ORF">HMPREF9726_02109</name>
</gene>
<keyword evidence="2 5" id="KW-0812">Transmembrane</keyword>
<evidence type="ECO:0000256" key="3">
    <source>
        <dbReference type="ARBA" id="ARBA00022989"/>
    </source>
</evidence>
<evidence type="ECO:0000256" key="5">
    <source>
        <dbReference type="SAM" id="Phobius"/>
    </source>
</evidence>
<feature type="transmembrane region" description="Helical" evidence="5">
    <location>
        <begin position="272"/>
        <end position="289"/>
    </location>
</feature>
<feature type="transmembrane region" description="Helical" evidence="5">
    <location>
        <begin position="158"/>
        <end position="180"/>
    </location>
</feature>
<feature type="transmembrane region" description="Helical" evidence="5">
    <location>
        <begin position="240"/>
        <end position="260"/>
    </location>
</feature>
<reference evidence="7" key="1">
    <citation type="submission" date="2012-01" db="EMBL/GenBank/DDBJ databases">
        <title>The Genome Sequence of Treponema denticola H-22.</title>
        <authorList>
            <consortium name="The Broad Institute Genome Sequencing Platform"/>
            <person name="Earl A."/>
            <person name="Ward D."/>
            <person name="Feldgarden M."/>
            <person name="Gevers D."/>
            <person name="Blanton J.M."/>
            <person name="Fenno C.J."/>
            <person name="Baranova O.V."/>
            <person name="Mathney J."/>
            <person name="Dewhirst F.E."/>
            <person name="Izard J."/>
            <person name="Young S.K."/>
            <person name="Zeng Q."/>
            <person name="Gargeya S."/>
            <person name="Fitzgerald M."/>
            <person name="Haas B."/>
            <person name="Abouelleil A."/>
            <person name="Alvarado L."/>
            <person name="Arachchi H.M."/>
            <person name="Berlin A."/>
            <person name="Chapman S.B."/>
            <person name="Gearin G."/>
            <person name="Goldberg J."/>
            <person name="Griggs A."/>
            <person name="Gujja S."/>
            <person name="Hansen M."/>
            <person name="Heiman D."/>
            <person name="Howarth C."/>
            <person name="Larimer J."/>
            <person name="Lui A."/>
            <person name="MacDonald P.J.P."/>
            <person name="McCowen C."/>
            <person name="Montmayeur A."/>
            <person name="Murphy C."/>
            <person name="Neiman D."/>
            <person name="Pearson M."/>
            <person name="Priest M."/>
            <person name="Roberts A."/>
            <person name="Saif S."/>
            <person name="Shea T."/>
            <person name="Sisk P."/>
            <person name="Stolte C."/>
            <person name="Sykes S."/>
            <person name="Wortman J."/>
            <person name="Nusbaum C."/>
            <person name="Birren B."/>
        </authorList>
    </citation>
    <scope>NUCLEOTIDE SEQUENCE [LARGE SCALE GENOMIC DNA]</scope>
    <source>
        <strain evidence="7">H-22</strain>
    </source>
</reference>
<dbReference type="HOGENOM" id="CLU_055441_0_0_12"/>
<evidence type="ECO:0000259" key="6">
    <source>
        <dbReference type="Pfam" id="PF12698"/>
    </source>
</evidence>
<feature type="domain" description="ABC-2 type transporter transmembrane" evidence="6">
    <location>
        <begin position="29"/>
        <end position="343"/>
    </location>
</feature>
<evidence type="ECO:0000256" key="4">
    <source>
        <dbReference type="ARBA" id="ARBA00023136"/>
    </source>
</evidence>
<feature type="transmembrane region" description="Helical" evidence="5">
    <location>
        <begin position="327"/>
        <end position="348"/>
    </location>
</feature>
<dbReference type="AlphaFoldDB" id="A0A0E2EFV0"/>
<dbReference type="GO" id="GO:0140359">
    <property type="term" value="F:ABC-type transporter activity"/>
    <property type="evidence" value="ECO:0007669"/>
    <property type="project" value="InterPro"/>
</dbReference>
<keyword evidence="4 5" id="KW-0472">Membrane</keyword>
<sequence>MKFFLREIKYYSIGMFYSLDGMFYSLDGMFWTLLYPILMAGLFFTIFSAVGNSDTGKIEIGIEKDNPVYYPLKFTGMFNTKIIDETSANEMLRTKKIKAFVEADQSLRLSEDGLSQTITKTVLDQIKQIKALNIPMKSFEYGKNYIESKNEKMSLSIILFYSLLAMVSIYTMFGSIEIAVKIQGNISKIGARICTTPIKRFYSYLAGIIFYIIFNLTANLIYISFVLFVLKIPFITDFKITLLLLIYANFFGAALGLFIGSTSIGDIRSKNMICVFTSLFLAFLSGMMGPEVKISLEKAIPILGTINPIAIFTTNLYNINILGEYNAVPLFFIVYTIGIVILLSLSFINSRKVQYDSL</sequence>